<dbReference type="AlphaFoldDB" id="A0A8S1GWC3"/>
<accession>A0A8S1GWC3</accession>
<dbReference type="Proteomes" id="UP000835052">
    <property type="component" value="Unassembled WGS sequence"/>
</dbReference>
<feature type="region of interest" description="Disordered" evidence="1">
    <location>
        <begin position="51"/>
        <end position="74"/>
    </location>
</feature>
<gene>
    <name evidence="2" type="ORF">CAUJ_LOCUS3290</name>
</gene>
<evidence type="ECO:0000313" key="3">
    <source>
        <dbReference type="Proteomes" id="UP000835052"/>
    </source>
</evidence>
<feature type="compositionally biased region" description="Polar residues" evidence="1">
    <location>
        <begin position="15"/>
        <end position="24"/>
    </location>
</feature>
<protein>
    <submittedName>
        <fullName evidence="2">Uncharacterized protein</fullName>
    </submittedName>
</protein>
<comment type="caution">
    <text evidence="2">The sequence shown here is derived from an EMBL/GenBank/DDBJ whole genome shotgun (WGS) entry which is preliminary data.</text>
</comment>
<feature type="region of interest" description="Disordered" evidence="1">
    <location>
        <begin position="1"/>
        <end position="24"/>
    </location>
</feature>
<proteinExistence type="predicted"/>
<evidence type="ECO:0000256" key="1">
    <source>
        <dbReference type="SAM" id="MobiDB-lite"/>
    </source>
</evidence>
<name>A0A8S1GWC3_9PELO</name>
<reference evidence="2" key="1">
    <citation type="submission" date="2020-10" db="EMBL/GenBank/DDBJ databases">
        <authorList>
            <person name="Kikuchi T."/>
        </authorList>
    </citation>
    <scope>NUCLEOTIDE SEQUENCE</scope>
    <source>
        <strain evidence="2">NKZ352</strain>
    </source>
</reference>
<keyword evidence="3" id="KW-1185">Reference proteome</keyword>
<feature type="compositionally biased region" description="Basic residues" evidence="1">
    <location>
        <begin position="51"/>
        <end position="63"/>
    </location>
</feature>
<dbReference type="EMBL" id="CAJGYM010000006">
    <property type="protein sequence ID" value="CAD6187371.1"/>
    <property type="molecule type" value="Genomic_DNA"/>
</dbReference>
<organism evidence="2 3">
    <name type="scientific">Caenorhabditis auriculariae</name>
    <dbReference type="NCBI Taxonomy" id="2777116"/>
    <lineage>
        <taxon>Eukaryota</taxon>
        <taxon>Metazoa</taxon>
        <taxon>Ecdysozoa</taxon>
        <taxon>Nematoda</taxon>
        <taxon>Chromadorea</taxon>
        <taxon>Rhabditida</taxon>
        <taxon>Rhabditina</taxon>
        <taxon>Rhabditomorpha</taxon>
        <taxon>Rhabditoidea</taxon>
        <taxon>Rhabditidae</taxon>
        <taxon>Peloderinae</taxon>
        <taxon>Caenorhabditis</taxon>
    </lineage>
</organism>
<evidence type="ECO:0000313" key="2">
    <source>
        <dbReference type="EMBL" id="CAD6187371.1"/>
    </source>
</evidence>
<sequence>MALDALHNCNRRSRSPYQASGASPDATLTFSFEIDETDRSAVFCPTRRFLRGRRQPRTPKPRVAHHEPVSGLVH</sequence>